<dbReference type="OrthoDB" id="5296629at2"/>
<dbReference type="RefSeq" id="WP_102064370.1">
    <property type="nucleotide sequence ID" value="NZ_PKQE01000001.1"/>
</dbReference>
<proteinExistence type="predicted"/>
<dbReference type="InterPro" id="IPR014991">
    <property type="entry name" value="DUF1840"/>
</dbReference>
<dbReference type="AlphaFoldDB" id="A0A2N4TVP6"/>
<reference evidence="1 2" key="1">
    <citation type="submission" date="2017-12" db="EMBL/GenBank/DDBJ databases">
        <title>Draft genome sequence of Ralstonia pickettii 52.</title>
        <authorList>
            <person name="Zheng B."/>
        </authorList>
    </citation>
    <scope>NUCLEOTIDE SEQUENCE [LARGE SCALE GENOMIC DNA]</scope>
    <source>
        <strain evidence="1 2">52</strain>
    </source>
</reference>
<evidence type="ECO:0000313" key="2">
    <source>
        <dbReference type="Proteomes" id="UP000234456"/>
    </source>
</evidence>
<dbReference type="EMBL" id="PKQE01000001">
    <property type="protein sequence ID" value="PLC43778.1"/>
    <property type="molecule type" value="Genomic_DNA"/>
</dbReference>
<organism evidence="1 2">
    <name type="scientific">Ralstonia pickettii</name>
    <name type="common">Burkholderia pickettii</name>
    <dbReference type="NCBI Taxonomy" id="329"/>
    <lineage>
        <taxon>Bacteria</taxon>
        <taxon>Pseudomonadati</taxon>
        <taxon>Pseudomonadota</taxon>
        <taxon>Betaproteobacteria</taxon>
        <taxon>Burkholderiales</taxon>
        <taxon>Burkholderiaceae</taxon>
        <taxon>Ralstonia</taxon>
    </lineage>
</organism>
<protein>
    <submittedName>
        <fullName evidence="1">DUF1840 domain-containing protein</fullName>
    </submittedName>
</protein>
<accession>A0A2N4TVP6</accession>
<comment type="caution">
    <text evidence="1">The sequence shown here is derived from an EMBL/GenBank/DDBJ whole genome shotgun (WGS) entry which is preliminary data.</text>
</comment>
<gene>
    <name evidence="1" type="ORF">C0Q88_03450</name>
</gene>
<dbReference type="Pfam" id="PF08895">
    <property type="entry name" value="DUF1840"/>
    <property type="match status" value="1"/>
</dbReference>
<evidence type="ECO:0000313" key="1">
    <source>
        <dbReference type="EMBL" id="PLC43778.1"/>
    </source>
</evidence>
<dbReference type="Proteomes" id="UP000234456">
    <property type="component" value="Unassembled WGS sequence"/>
</dbReference>
<sequence>MITFTSHASQKFSMQKDLAMVLLGVIGKTLGERGVITPEEMPHAIDRLKRAIKDDTHQAHIKVAELSAAELDENGEEEPPHLGQRAYPLLHMLEESLVEKSSVLWGV</sequence>
<name>A0A2N4TVP6_RALPI</name>